<feature type="transmembrane region" description="Helical" evidence="2">
    <location>
        <begin position="253"/>
        <end position="272"/>
    </location>
</feature>
<proteinExistence type="predicted"/>
<feature type="region of interest" description="Disordered" evidence="1">
    <location>
        <begin position="1"/>
        <end position="25"/>
    </location>
</feature>
<protein>
    <recommendedName>
        <fullName evidence="3">EamA domain-containing protein</fullName>
    </recommendedName>
</protein>
<evidence type="ECO:0000259" key="3">
    <source>
        <dbReference type="Pfam" id="PF00892"/>
    </source>
</evidence>
<evidence type="ECO:0000313" key="4">
    <source>
        <dbReference type="EMBL" id="CAE0417099.1"/>
    </source>
</evidence>
<evidence type="ECO:0000256" key="2">
    <source>
        <dbReference type="SAM" id="Phobius"/>
    </source>
</evidence>
<accession>A0A7S3P9M9</accession>
<feature type="region of interest" description="Disordered" evidence="1">
    <location>
        <begin position="39"/>
        <end position="72"/>
    </location>
</feature>
<feature type="transmembrane region" description="Helical" evidence="2">
    <location>
        <begin position="310"/>
        <end position="333"/>
    </location>
</feature>
<feature type="transmembrane region" description="Helical" evidence="2">
    <location>
        <begin position="419"/>
        <end position="442"/>
    </location>
</feature>
<name>A0A7S3P9M9_9STRA</name>
<dbReference type="AlphaFoldDB" id="A0A7S3P9M9"/>
<dbReference type="InterPro" id="IPR000620">
    <property type="entry name" value="EamA_dom"/>
</dbReference>
<dbReference type="SUPFAM" id="SSF103481">
    <property type="entry name" value="Multidrug resistance efflux transporter EmrE"/>
    <property type="match status" value="2"/>
</dbReference>
<keyword evidence="2" id="KW-0812">Transmembrane</keyword>
<feature type="transmembrane region" description="Helical" evidence="2">
    <location>
        <begin position="226"/>
        <end position="247"/>
    </location>
</feature>
<feature type="transmembrane region" description="Helical" evidence="2">
    <location>
        <begin position="391"/>
        <end position="412"/>
    </location>
</feature>
<feature type="transmembrane region" description="Helical" evidence="2">
    <location>
        <begin position="165"/>
        <end position="188"/>
    </location>
</feature>
<organism evidence="4">
    <name type="scientific">Amphora coffeiformis</name>
    <dbReference type="NCBI Taxonomy" id="265554"/>
    <lineage>
        <taxon>Eukaryota</taxon>
        <taxon>Sar</taxon>
        <taxon>Stramenopiles</taxon>
        <taxon>Ochrophyta</taxon>
        <taxon>Bacillariophyta</taxon>
        <taxon>Bacillariophyceae</taxon>
        <taxon>Bacillariophycidae</taxon>
        <taxon>Thalassiophysales</taxon>
        <taxon>Catenulaceae</taxon>
        <taxon>Amphora</taxon>
    </lineage>
</organism>
<dbReference type="EMBL" id="HBIM01018319">
    <property type="protein sequence ID" value="CAE0417099.1"/>
    <property type="molecule type" value="Transcribed_RNA"/>
</dbReference>
<feature type="transmembrane region" description="Helical" evidence="2">
    <location>
        <begin position="194"/>
        <end position="214"/>
    </location>
</feature>
<dbReference type="GO" id="GO:0016020">
    <property type="term" value="C:membrane"/>
    <property type="evidence" value="ECO:0007669"/>
    <property type="project" value="InterPro"/>
</dbReference>
<keyword evidence="2" id="KW-0472">Membrane</keyword>
<gene>
    <name evidence="4" type="ORF">ACOF00016_LOCUS14055</name>
</gene>
<dbReference type="PANTHER" id="PTHR22911:SF79">
    <property type="entry name" value="MOBA-LIKE NTP TRANSFERASE DOMAIN-CONTAINING PROTEIN"/>
    <property type="match status" value="1"/>
</dbReference>
<feature type="domain" description="EamA" evidence="3">
    <location>
        <begin position="316"/>
        <end position="464"/>
    </location>
</feature>
<sequence length="474" mass="51644">MKKHESWEDGRESRRGGDINAGDPALQALLEDEVASYRATATEEPLRGSHRKTQSLWEIPTGGPKKKGRHHRHKSSISELFHSMSSGLESIAEDVMVEARLVHRSWKEEMHDAQIGKTYFFDMNMTRSLSVLPEELPQLLEETTGVHVDVHAEEQPPPASKFGPFLALLGAVLAVSSNGSALSLLHGVEPPLKLYWRMTATSMVLCAFAVRTMIKNGGWPKLSFSQWLTFAGATIGYTGHGLLYIYALQYTSIGNVVIGANSQAILLILAKLIMGEKVLAMELGGVTLAFTGCILCSSDEAKDPDNGESANMAVVGDLLALASGAFGVGYLTFAKAVRKDLPVTVFMFLVMLFGSWMVLLFMFITESGDLSVSRDPFFGLFGWLTLKEHRFYILIHIAIICNVIGTMGFVRAMQYFDNIIIAVATLLEPLIATMIAVAIGVGELPGPLGWGGNVLVVLGTLGVVYPSIDKPMEH</sequence>
<feature type="transmembrane region" description="Helical" evidence="2">
    <location>
        <begin position="345"/>
        <end position="364"/>
    </location>
</feature>
<keyword evidence="2" id="KW-1133">Transmembrane helix</keyword>
<feature type="compositionally biased region" description="Basic and acidic residues" evidence="1">
    <location>
        <begin position="1"/>
        <end position="17"/>
    </location>
</feature>
<feature type="domain" description="EamA" evidence="3">
    <location>
        <begin position="162"/>
        <end position="296"/>
    </location>
</feature>
<evidence type="ECO:0000256" key="1">
    <source>
        <dbReference type="SAM" id="MobiDB-lite"/>
    </source>
</evidence>
<feature type="transmembrane region" description="Helical" evidence="2">
    <location>
        <begin position="448"/>
        <end position="468"/>
    </location>
</feature>
<reference evidence="4" key="1">
    <citation type="submission" date="2021-01" db="EMBL/GenBank/DDBJ databases">
        <authorList>
            <person name="Corre E."/>
            <person name="Pelletier E."/>
            <person name="Niang G."/>
            <person name="Scheremetjew M."/>
            <person name="Finn R."/>
            <person name="Kale V."/>
            <person name="Holt S."/>
            <person name="Cochrane G."/>
            <person name="Meng A."/>
            <person name="Brown T."/>
            <person name="Cohen L."/>
        </authorList>
    </citation>
    <scope>NUCLEOTIDE SEQUENCE</scope>
    <source>
        <strain evidence="4">CCMP127</strain>
    </source>
</reference>
<dbReference type="PANTHER" id="PTHR22911">
    <property type="entry name" value="ACYL-MALONYL CONDENSING ENZYME-RELATED"/>
    <property type="match status" value="1"/>
</dbReference>
<dbReference type="Pfam" id="PF00892">
    <property type="entry name" value="EamA"/>
    <property type="match status" value="2"/>
</dbReference>
<dbReference type="InterPro" id="IPR037185">
    <property type="entry name" value="EmrE-like"/>
</dbReference>